<dbReference type="RefSeq" id="WP_071313310.1">
    <property type="nucleotide sequence ID" value="NZ_MLQQ01000019.1"/>
</dbReference>
<proteinExistence type="predicted"/>
<reference evidence="1 2" key="1">
    <citation type="submission" date="2016-10" db="EMBL/GenBank/DDBJ databases">
        <title>Draft genome sequences of four alkaliphilic bacteria belonging to the Anaerobacillus genus.</title>
        <authorList>
            <person name="Bassil N.M."/>
            <person name="Lloyd J.R."/>
        </authorList>
    </citation>
    <scope>NUCLEOTIDE SEQUENCE [LARGE SCALE GENOMIC DNA]</scope>
    <source>
        <strain evidence="1 2">DSM 15340</strain>
    </source>
</reference>
<protein>
    <recommendedName>
        <fullName evidence="3">DUF4825 domain-containing protein</fullName>
    </recommendedName>
</protein>
<evidence type="ECO:0008006" key="3">
    <source>
        <dbReference type="Google" id="ProtNLM"/>
    </source>
</evidence>
<comment type="caution">
    <text evidence="1">The sequence shown here is derived from an EMBL/GenBank/DDBJ whole genome shotgun (WGS) entry which is preliminary data.</text>
</comment>
<sequence length="164" mass="19016">MRKIIITAIIFILLIGSYFGRGFLPHDQIKQDMLIQVLQNYGYIQIHIENAIEAYEDDDREVFELQLARAVSEAHAANRLMGLIEINVPSEIFLFVNFQDSIIIDNISTTDMEELYDVREKLDLFFDSLGIKKHNIKEFSEEYHPSSRLLEKIIQGFNEAGFSV</sequence>
<dbReference type="Proteomes" id="UP000180098">
    <property type="component" value="Unassembled WGS sequence"/>
</dbReference>
<accession>A0A1S2LJC4</accession>
<keyword evidence="2" id="KW-1185">Reference proteome</keyword>
<evidence type="ECO:0000313" key="1">
    <source>
        <dbReference type="EMBL" id="OIJ12612.1"/>
    </source>
</evidence>
<organism evidence="1 2">
    <name type="scientific">Anaerobacillus arseniciselenatis</name>
    <dbReference type="NCBI Taxonomy" id="85682"/>
    <lineage>
        <taxon>Bacteria</taxon>
        <taxon>Bacillati</taxon>
        <taxon>Bacillota</taxon>
        <taxon>Bacilli</taxon>
        <taxon>Bacillales</taxon>
        <taxon>Bacillaceae</taxon>
        <taxon>Anaerobacillus</taxon>
    </lineage>
</organism>
<dbReference type="AlphaFoldDB" id="A0A1S2LJC4"/>
<evidence type="ECO:0000313" key="2">
    <source>
        <dbReference type="Proteomes" id="UP000180098"/>
    </source>
</evidence>
<dbReference type="EMBL" id="MLQQ01000019">
    <property type="protein sequence ID" value="OIJ12612.1"/>
    <property type="molecule type" value="Genomic_DNA"/>
</dbReference>
<name>A0A1S2LJC4_9BACI</name>
<gene>
    <name evidence="1" type="ORF">BKP35_10515</name>
</gene>